<dbReference type="Proteomes" id="UP000654075">
    <property type="component" value="Unassembled WGS sequence"/>
</dbReference>
<protein>
    <submittedName>
        <fullName evidence="2">Uncharacterized protein</fullName>
    </submittedName>
</protein>
<feature type="compositionally biased region" description="Pro residues" evidence="1">
    <location>
        <begin position="442"/>
        <end position="451"/>
    </location>
</feature>
<comment type="caution">
    <text evidence="2">The sequence shown here is derived from an EMBL/GenBank/DDBJ whole genome shotgun (WGS) entry which is preliminary data.</text>
</comment>
<dbReference type="AlphaFoldDB" id="A0A813E6J9"/>
<dbReference type="EMBL" id="CAJNNV010008346">
    <property type="protein sequence ID" value="CAE8596100.1"/>
    <property type="molecule type" value="Genomic_DNA"/>
</dbReference>
<gene>
    <name evidence="2" type="ORF">PGLA1383_LOCUS14570</name>
</gene>
<proteinExistence type="predicted"/>
<sequence length="490" mass="52687">MNSTVSLLHLWRMCLRSQGDGVDSVLQWTTLRTVMAGLPMARCEALRASSTDEILRRHFGTAHGGLTWHHVNFTLFWRGMEAILQTCGAFNSSGLDVGTQQTVASLRHFRNAVLDEIPGNLGGGLADGPCAECSVRELRLLYARLCRAPSASQPVIAYWEEKLQELPNDEELVSGDEISGALLKWLEDILGFADGGSEDGSFSEAEDEPEQESITHERGSPAGSDLPAASFAGHNVWLLQAPRSEGDPPEAARFRQLLTASLGGSSDLSLTQFFRAVRDSSEEDAQAAPHGAGDRRNATARAAAVRAGVARLAGMARRQVRAAFRVIEGFSRPRPLLSPLPRPKGFLPTARYGGPPSPSLLSLSRETPCTIFTGLICSQARAAEILERRALIMPRAFRVACLLERATRRWLCNVLASLRQPLELGEGAPSPLEVSCLTEVPSPGPSLPSPGPSLLEVPSPGPSGARRWGSAARTRSSSVVAVEKHPSSGR</sequence>
<feature type="compositionally biased region" description="Low complexity" evidence="1">
    <location>
        <begin position="452"/>
        <end position="481"/>
    </location>
</feature>
<reference evidence="2" key="1">
    <citation type="submission" date="2021-02" db="EMBL/GenBank/DDBJ databases">
        <authorList>
            <person name="Dougan E. K."/>
            <person name="Rhodes N."/>
            <person name="Thang M."/>
            <person name="Chan C."/>
        </authorList>
    </citation>
    <scope>NUCLEOTIDE SEQUENCE</scope>
</reference>
<accession>A0A813E6J9</accession>
<organism evidence="2 3">
    <name type="scientific">Polarella glacialis</name>
    <name type="common">Dinoflagellate</name>
    <dbReference type="NCBI Taxonomy" id="89957"/>
    <lineage>
        <taxon>Eukaryota</taxon>
        <taxon>Sar</taxon>
        <taxon>Alveolata</taxon>
        <taxon>Dinophyceae</taxon>
        <taxon>Suessiales</taxon>
        <taxon>Suessiaceae</taxon>
        <taxon>Polarella</taxon>
    </lineage>
</organism>
<keyword evidence="3" id="KW-1185">Reference proteome</keyword>
<name>A0A813E6J9_POLGL</name>
<evidence type="ECO:0000313" key="2">
    <source>
        <dbReference type="EMBL" id="CAE8596100.1"/>
    </source>
</evidence>
<feature type="region of interest" description="Disordered" evidence="1">
    <location>
        <begin position="439"/>
        <end position="490"/>
    </location>
</feature>
<evidence type="ECO:0000256" key="1">
    <source>
        <dbReference type="SAM" id="MobiDB-lite"/>
    </source>
</evidence>
<feature type="region of interest" description="Disordered" evidence="1">
    <location>
        <begin position="196"/>
        <end position="226"/>
    </location>
</feature>
<evidence type="ECO:0000313" key="3">
    <source>
        <dbReference type="Proteomes" id="UP000654075"/>
    </source>
</evidence>
<dbReference type="OrthoDB" id="411537at2759"/>